<dbReference type="PROSITE" id="PS50011">
    <property type="entry name" value="PROTEIN_KINASE_DOM"/>
    <property type="match status" value="2"/>
</dbReference>
<feature type="domain" description="Protein kinase" evidence="15">
    <location>
        <begin position="519"/>
        <end position="802"/>
    </location>
</feature>
<name>A0AAF5DS64_STRER</name>
<organism evidence="16 17">
    <name type="scientific">Strongyloides stercoralis</name>
    <name type="common">Threadworm</name>
    <dbReference type="NCBI Taxonomy" id="6248"/>
    <lineage>
        <taxon>Eukaryota</taxon>
        <taxon>Metazoa</taxon>
        <taxon>Ecdysozoa</taxon>
        <taxon>Nematoda</taxon>
        <taxon>Chromadorea</taxon>
        <taxon>Rhabditida</taxon>
        <taxon>Tylenchina</taxon>
        <taxon>Panagrolaimomorpha</taxon>
        <taxon>Strongyloidoidea</taxon>
        <taxon>Strongyloididae</taxon>
        <taxon>Strongyloides</taxon>
    </lineage>
</organism>
<accession>A0AAF5DS64</accession>
<dbReference type="InterPro" id="IPR008271">
    <property type="entry name" value="Ser/Thr_kinase_AS"/>
</dbReference>
<dbReference type="PROSITE" id="PS00109">
    <property type="entry name" value="PROTEIN_KINASE_TYR"/>
    <property type="match status" value="1"/>
</dbReference>
<evidence type="ECO:0000256" key="12">
    <source>
        <dbReference type="PROSITE-ProRule" id="PRU10141"/>
    </source>
</evidence>
<dbReference type="AlphaFoldDB" id="A0AAF5DS64"/>
<keyword evidence="16" id="KW-1185">Reference proteome</keyword>
<dbReference type="PANTHER" id="PTHR24347">
    <property type="entry name" value="SERINE/THREONINE-PROTEIN KINASE"/>
    <property type="match status" value="1"/>
</dbReference>
<evidence type="ECO:0000313" key="17">
    <source>
        <dbReference type="WBParaSite" id="TCONS_00017195.p1"/>
    </source>
</evidence>
<dbReference type="InterPro" id="IPR000719">
    <property type="entry name" value="Prot_kinase_dom"/>
</dbReference>
<dbReference type="InterPro" id="IPR017441">
    <property type="entry name" value="Protein_kinase_ATP_BS"/>
</dbReference>
<keyword evidence="14" id="KW-0732">Signal</keyword>
<dbReference type="SMART" id="SM00220">
    <property type="entry name" value="S_TKc"/>
    <property type="match status" value="2"/>
</dbReference>
<evidence type="ECO:0000256" key="13">
    <source>
        <dbReference type="SAM" id="Phobius"/>
    </source>
</evidence>
<evidence type="ECO:0000256" key="3">
    <source>
        <dbReference type="ARBA" id="ARBA00012513"/>
    </source>
</evidence>
<dbReference type="Gene3D" id="1.10.510.10">
    <property type="entry name" value="Transferase(Phosphotransferase) domain 1"/>
    <property type="match status" value="2"/>
</dbReference>
<feature type="signal peptide" evidence="14">
    <location>
        <begin position="1"/>
        <end position="22"/>
    </location>
</feature>
<dbReference type="GO" id="GO:0006950">
    <property type="term" value="P:response to stress"/>
    <property type="evidence" value="ECO:0007669"/>
    <property type="project" value="UniProtKB-ARBA"/>
</dbReference>
<dbReference type="CDD" id="cd00192">
    <property type="entry name" value="PTKc"/>
    <property type="match status" value="1"/>
</dbReference>
<dbReference type="GO" id="GO:0035095">
    <property type="term" value="P:behavioral response to nicotine"/>
    <property type="evidence" value="ECO:0007669"/>
    <property type="project" value="UniProtKB-ARBA"/>
</dbReference>
<keyword evidence="5" id="KW-0597">Phosphoprotein</keyword>
<keyword evidence="13" id="KW-0472">Membrane</keyword>
<dbReference type="FunFam" id="3.30.200.20:FF:000156">
    <property type="entry name" value="MAP kinase-activated protein kinase 3"/>
    <property type="match status" value="1"/>
</dbReference>
<keyword evidence="6" id="KW-0808">Transferase</keyword>
<dbReference type="GO" id="GO:0019901">
    <property type="term" value="F:protein kinase binding"/>
    <property type="evidence" value="ECO:0007669"/>
    <property type="project" value="UniProtKB-ARBA"/>
</dbReference>
<dbReference type="InterPro" id="IPR011009">
    <property type="entry name" value="Kinase-like_dom_sf"/>
</dbReference>
<dbReference type="GO" id="GO:0004674">
    <property type="term" value="F:protein serine/threonine kinase activity"/>
    <property type="evidence" value="ECO:0007669"/>
    <property type="project" value="UniProtKB-KW"/>
</dbReference>
<keyword evidence="13" id="KW-1133">Transmembrane helix</keyword>
<dbReference type="Pfam" id="PF00069">
    <property type="entry name" value="Pkinase"/>
    <property type="match status" value="1"/>
</dbReference>
<feature type="transmembrane region" description="Helical" evidence="13">
    <location>
        <begin position="452"/>
        <end position="471"/>
    </location>
</feature>
<keyword evidence="13" id="KW-0812">Transmembrane</keyword>
<comment type="catalytic activity">
    <reaction evidence="11">
        <text>L-seryl-[protein] + ATP = O-phospho-L-seryl-[protein] + ADP + H(+)</text>
        <dbReference type="Rhea" id="RHEA:17989"/>
        <dbReference type="Rhea" id="RHEA-COMP:9863"/>
        <dbReference type="Rhea" id="RHEA-COMP:11604"/>
        <dbReference type="ChEBI" id="CHEBI:15378"/>
        <dbReference type="ChEBI" id="CHEBI:29999"/>
        <dbReference type="ChEBI" id="CHEBI:30616"/>
        <dbReference type="ChEBI" id="CHEBI:83421"/>
        <dbReference type="ChEBI" id="CHEBI:456216"/>
        <dbReference type="EC" id="2.7.11.1"/>
    </reaction>
</comment>
<dbReference type="GO" id="GO:0005524">
    <property type="term" value="F:ATP binding"/>
    <property type="evidence" value="ECO:0007669"/>
    <property type="project" value="UniProtKB-UniRule"/>
</dbReference>
<dbReference type="SMART" id="SM00219">
    <property type="entry name" value="TyrKc"/>
    <property type="match status" value="1"/>
</dbReference>
<comment type="catalytic activity">
    <reaction evidence="10">
        <text>L-threonyl-[protein] + ATP = O-phospho-L-threonyl-[protein] + ADP + H(+)</text>
        <dbReference type="Rhea" id="RHEA:46608"/>
        <dbReference type="Rhea" id="RHEA-COMP:11060"/>
        <dbReference type="Rhea" id="RHEA-COMP:11605"/>
        <dbReference type="ChEBI" id="CHEBI:15378"/>
        <dbReference type="ChEBI" id="CHEBI:30013"/>
        <dbReference type="ChEBI" id="CHEBI:30616"/>
        <dbReference type="ChEBI" id="CHEBI:61977"/>
        <dbReference type="ChEBI" id="CHEBI:456216"/>
        <dbReference type="EC" id="2.7.11.1"/>
    </reaction>
</comment>
<evidence type="ECO:0000256" key="4">
    <source>
        <dbReference type="ARBA" id="ARBA00022527"/>
    </source>
</evidence>
<dbReference type="Proteomes" id="UP000035681">
    <property type="component" value="Unplaced"/>
</dbReference>
<comment type="cofactor">
    <cofactor evidence="1">
        <name>Mg(2+)</name>
        <dbReference type="ChEBI" id="CHEBI:18420"/>
    </cofactor>
</comment>
<dbReference type="EC" id="2.7.11.1" evidence="3"/>
<proteinExistence type="inferred from homology"/>
<feature type="chain" id="PRO_5042188626" description="non-specific serine/threonine protein kinase" evidence="14">
    <location>
        <begin position="23"/>
        <end position="1218"/>
    </location>
</feature>
<evidence type="ECO:0000256" key="7">
    <source>
        <dbReference type="ARBA" id="ARBA00022741"/>
    </source>
</evidence>
<dbReference type="PROSITE" id="PS00108">
    <property type="entry name" value="PROTEIN_KINASE_ST"/>
    <property type="match status" value="1"/>
</dbReference>
<dbReference type="InterPro" id="IPR001245">
    <property type="entry name" value="Ser-Thr/Tyr_kinase_cat_dom"/>
</dbReference>
<evidence type="ECO:0000256" key="14">
    <source>
        <dbReference type="SAM" id="SignalP"/>
    </source>
</evidence>
<evidence type="ECO:0000256" key="6">
    <source>
        <dbReference type="ARBA" id="ARBA00022679"/>
    </source>
</evidence>
<keyword evidence="4" id="KW-0723">Serine/threonine-protein kinase</keyword>
<evidence type="ECO:0000313" key="16">
    <source>
        <dbReference type="Proteomes" id="UP000035681"/>
    </source>
</evidence>
<keyword evidence="9 12" id="KW-0067">ATP-binding</keyword>
<evidence type="ECO:0000256" key="1">
    <source>
        <dbReference type="ARBA" id="ARBA00001946"/>
    </source>
</evidence>
<evidence type="ECO:0000256" key="5">
    <source>
        <dbReference type="ARBA" id="ARBA00022553"/>
    </source>
</evidence>
<feature type="binding site" evidence="12">
    <location>
        <position position="918"/>
    </location>
    <ligand>
        <name>ATP</name>
        <dbReference type="ChEBI" id="CHEBI:30616"/>
    </ligand>
</feature>
<dbReference type="InterPro" id="IPR020635">
    <property type="entry name" value="Tyr_kinase_cat_dom"/>
</dbReference>
<dbReference type="InterPro" id="IPR008266">
    <property type="entry name" value="Tyr_kinase_AS"/>
</dbReference>
<evidence type="ECO:0000256" key="11">
    <source>
        <dbReference type="ARBA" id="ARBA00048679"/>
    </source>
</evidence>
<dbReference type="FunFam" id="1.10.510.10:FF:000571">
    <property type="entry name" value="Maternal embryonic leucine zipper kinase"/>
    <property type="match status" value="1"/>
</dbReference>
<dbReference type="Gene3D" id="3.30.200.20">
    <property type="entry name" value="Phosphorylase Kinase, domain 1"/>
    <property type="match status" value="2"/>
</dbReference>
<comment type="similarity">
    <text evidence="2">Belongs to the protein kinase superfamily. CAMK Ser/Thr protein kinase family.</text>
</comment>
<sequence>MVKTYAFIKIVLIFLCAKLQQSFTNYSSTIKNLVVEESNYLNCNTLGVTAYVILFFNTDISFNNFWKLFLKYAKITDSCTDKQNQNITSYNIFFGTKWQKAIETDSLMTLVSYWSQDPTVNKDMYTSSIINTNNSNYLDIFQQIEHNLLDQDMPIKLLIQKKDITVLANFNDIKLYSKLEKLNDYPNTESYYMYESDEAKLIFIKNKKVCQLKNTTLNCMDEYCSNEILNLPSKYGIIKNPINPYNIFISFYDIKQKNILLQLLEIIISSTHCQLNNNEIAETFLEINLYPTIQNKTILRIPWLGNYTKKFINNCFDNLQLPDSFILYSKNIFYTNIYNNMKDYKKIILIDQDIPYKLLSLLKNTNTTLYNDFNFFISGKQTAKHIFDNFTQPLYQMKLLSQNKNSHVYDISNISQINNYSTICTNETTFYLLSDTSSYNFKESWNLAWRQFIFIICCCTLSVTILSTIFYKKNKKIVNSKIAELDEEMKAVTKPLRKAKNLPETERLPWEVKSDRIHIDYEFPLGNGKYSNIYLGKLKGPAPVMGWIKRVEIKQYQDCAVAIKVPKRFDSEEEGQLLREIAVMKAINNHVNICMLLGCTVRNNLVCTVMELTHTNLSKYLKQIKQSFCEQNTNNTSLAMIPYGRFINMIIEICNAMSLLASKGFVHRDLAARNILLTTGLRAKISGLGFCSNANDKTFEMNKKTYKLLHYKIMSIEVLTEGIFSEKSDTWSFGLLLYEIYSMGESPYKDIKREDLVRKLKNGERLKLPIYATDEIYSIMLKCWHKYAERRPGFYDLQNIFLSIYERQFSNPAFSMHFRKNISIKTIIFTYIIKIIKIFKKIYIIHILNIILLLNKLSICLEKRNILNNRGIKITMKVKDYPIDNEYIIDWQSELGVGINGKVKSCVNRKTKKSYALKILKDRLKARQEIELHLLVSQHPNIVKIYDVFGNNIGGIDYLLVIMELMMGGELFEKIQKKNCNGFTEKEASEIVCKICHIVSYLHDMDIAHRDIKPENLLFTNEGETGVLKLTDFGFAKRCSIEDEVSLETPCYTPFYVAPEVLSSSKYCKSCDVWSIGIIAYILLCGYPPFYSTNGQPISPGMKARIKEGQFDFPAPEWDMVSAVAKDFIKKLLEIDPTIRLTVKEALEHKWIKHFNKTPLNFEIDKSFDNKIDWHKETDQKDDDDETLQKQSAKKEVQLKSLLESNNPLFLKRREKKE</sequence>
<dbReference type="GO" id="GO:0004713">
    <property type="term" value="F:protein tyrosine kinase activity"/>
    <property type="evidence" value="ECO:0007669"/>
    <property type="project" value="InterPro"/>
</dbReference>
<dbReference type="PRINTS" id="PR00109">
    <property type="entry name" value="TYRKINASE"/>
</dbReference>
<keyword evidence="8" id="KW-0418">Kinase</keyword>
<evidence type="ECO:0000256" key="10">
    <source>
        <dbReference type="ARBA" id="ARBA00047899"/>
    </source>
</evidence>
<feature type="domain" description="Protein kinase" evidence="15">
    <location>
        <begin position="889"/>
        <end position="1152"/>
    </location>
</feature>
<dbReference type="SUPFAM" id="SSF56112">
    <property type="entry name" value="Protein kinase-like (PK-like)"/>
    <property type="match status" value="2"/>
</dbReference>
<dbReference type="Pfam" id="PF07714">
    <property type="entry name" value="PK_Tyr_Ser-Thr"/>
    <property type="match status" value="1"/>
</dbReference>
<evidence type="ECO:0000256" key="8">
    <source>
        <dbReference type="ARBA" id="ARBA00022777"/>
    </source>
</evidence>
<dbReference type="WBParaSite" id="TCONS_00017195.p1">
    <property type="protein sequence ID" value="TCONS_00017195.p1"/>
    <property type="gene ID" value="XLOC_011401"/>
</dbReference>
<evidence type="ECO:0000256" key="9">
    <source>
        <dbReference type="ARBA" id="ARBA00022840"/>
    </source>
</evidence>
<dbReference type="PROSITE" id="PS00107">
    <property type="entry name" value="PROTEIN_KINASE_ATP"/>
    <property type="match status" value="1"/>
</dbReference>
<evidence type="ECO:0000259" key="15">
    <source>
        <dbReference type="PROSITE" id="PS50011"/>
    </source>
</evidence>
<evidence type="ECO:0000256" key="2">
    <source>
        <dbReference type="ARBA" id="ARBA00006692"/>
    </source>
</evidence>
<protein>
    <recommendedName>
        <fullName evidence="3">non-specific serine/threonine protein kinase</fullName>
        <ecNumber evidence="3">2.7.11.1</ecNumber>
    </recommendedName>
</protein>
<reference evidence="17" key="1">
    <citation type="submission" date="2024-02" db="UniProtKB">
        <authorList>
            <consortium name="WormBaseParasite"/>
        </authorList>
    </citation>
    <scope>IDENTIFICATION</scope>
</reference>
<keyword evidence="7 12" id="KW-0547">Nucleotide-binding</keyword>